<reference evidence="2 3" key="1">
    <citation type="submission" date="2019-03" db="EMBL/GenBank/DDBJ databases">
        <title>Draft genome sequences of novel Actinobacteria.</title>
        <authorList>
            <person name="Sahin N."/>
            <person name="Ay H."/>
            <person name="Saygin H."/>
        </authorList>
    </citation>
    <scope>NUCLEOTIDE SEQUENCE [LARGE SCALE GENOMIC DNA]</scope>
    <source>
        <strain evidence="2 3">CH32</strain>
    </source>
</reference>
<dbReference type="Proteomes" id="UP000295302">
    <property type="component" value="Unassembled WGS sequence"/>
</dbReference>
<dbReference type="AlphaFoldDB" id="A0A4R4YMG2"/>
<evidence type="ECO:0000313" key="3">
    <source>
        <dbReference type="Proteomes" id="UP000295302"/>
    </source>
</evidence>
<protein>
    <recommendedName>
        <fullName evidence="4">Lipoprotein</fullName>
    </recommendedName>
</protein>
<evidence type="ECO:0008006" key="4">
    <source>
        <dbReference type="Google" id="ProtNLM"/>
    </source>
</evidence>
<evidence type="ECO:0000256" key="1">
    <source>
        <dbReference type="SAM" id="SignalP"/>
    </source>
</evidence>
<comment type="caution">
    <text evidence="2">The sequence shown here is derived from an EMBL/GenBank/DDBJ whole genome shotgun (WGS) entry which is preliminary data.</text>
</comment>
<dbReference type="RefSeq" id="WP_132616480.1">
    <property type="nucleotide sequence ID" value="NZ_SMKQ01000094.1"/>
</dbReference>
<proteinExistence type="predicted"/>
<dbReference type="EMBL" id="SMKQ01000094">
    <property type="protein sequence ID" value="TDD44682.1"/>
    <property type="molecule type" value="Genomic_DNA"/>
</dbReference>
<keyword evidence="3" id="KW-1185">Reference proteome</keyword>
<dbReference type="OrthoDB" id="3515039at2"/>
<keyword evidence="1" id="KW-0732">Signal</keyword>
<accession>A0A4R4YMG2</accession>
<name>A0A4R4YMG2_9ACTN</name>
<gene>
    <name evidence="2" type="ORF">E1286_26330</name>
</gene>
<feature type="chain" id="PRO_5020797019" description="Lipoprotein" evidence="1">
    <location>
        <begin position="25"/>
        <end position="265"/>
    </location>
</feature>
<evidence type="ECO:0000313" key="2">
    <source>
        <dbReference type="EMBL" id="TDD44682.1"/>
    </source>
</evidence>
<sequence length="265" mass="27391">MKRILAGVALTTAAALATAAPAQAAPADPVKAMQKQFVPGHGVRFTESTSVTLNGKATAGSKTSGTLEFGKSGIVASDVTNKGGTGLADVFVPPRSISVGGNTYAQGGLYSEDLPDGKKWVRYTGQAATGSYNQLLDVFEPKVLKALVAKAKSFKGGTYKGGLTYGELGKLSGQKVTGTTAKIKIEYALSVDSKGRVTRISSGYTADYGILGKYRAATDTRFTGWGSKVSIKAPAESQWIDVEELTADTEVPQAIPDSALATLGG</sequence>
<feature type="signal peptide" evidence="1">
    <location>
        <begin position="1"/>
        <end position="24"/>
    </location>
</feature>
<organism evidence="2 3">
    <name type="scientific">Nonomuraea terrae</name>
    <dbReference type="NCBI Taxonomy" id="2530383"/>
    <lineage>
        <taxon>Bacteria</taxon>
        <taxon>Bacillati</taxon>
        <taxon>Actinomycetota</taxon>
        <taxon>Actinomycetes</taxon>
        <taxon>Streptosporangiales</taxon>
        <taxon>Streptosporangiaceae</taxon>
        <taxon>Nonomuraea</taxon>
    </lineage>
</organism>